<dbReference type="AlphaFoldDB" id="A0AAV8UZ22"/>
<dbReference type="PANTHER" id="PTHR12811:SF0">
    <property type="entry name" value="VACUOLAR PROTEIN SORTING-ASSOCIATED PROTEIN 16 HOMOLOG"/>
    <property type="match status" value="1"/>
</dbReference>
<dbReference type="EMBL" id="JAMWBK010000003">
    <property type="protein sequence ID" value="KAJ8906398.1"/>
    <property type="molecule type" value="Genomic_DNA"/>
</dbReference>
<evidence type="ECO:0000256" key="1">
    <source>
        <dbReference type="ARBA" id="ARBA00009250"/>
    </source>
</evidence>
<feature type="domain" description="Vps16 C-terminal" evidence="3">
    <location>
        <begin position="556"/>
        <end position="880"/>
    </location>
</feature>
<dbReference type="Proteomes" id="UP001157974">
    <property type="component" value="Unassembled WGS sequence"/>
</dbReference>
<evidence type="ECO:0000313" key="6">
    <source>
        <dbReference type="Proteomes" id="UP001157974"/>
    </source>
</evidence>
<comment type="similarity">
    <text evidence="1 2">Belongs to the VPS16 family.</text>
</comment>
<dbReference type="GO" id="GO:0005768">
    <property type="term" value="C:endosome"/>
    <property type="evidence" value="ECO:0007669"/>
    <property type="project" value="TreeGrafter"/>
</dbReference>
<dbReference type="InterPro" id="IPR016534">
    <property type="entry name" value="VPS16"/>
</dbReference>
<name>A0AAV8UZ22_9RHOD</name>
<dbReference type="GO" id="GO:0016197">
    <property type="term" value="P:endosomal transport"/>
    <property type="evidence" value="ECO:0007669"/>
    <property type="project" value="TreeGrafter"/>
</dbReference>
<feature type="domain" description="Vps16 N-terminal" evidence="4">
    <location>
        <begin position="12"/>
        <end position="431"/>
    </location>
</feature>
<organism evidence="5 6">
    <name type="scientific">Rhodosorus marinus</name>
    <dbReference type="NCBI Taxonomy" id="101924"/>
    <lineage>
        <taxon>Eukaryota</taxon>
        <taxon>Rhodophyta</taxon>
        <taxon>Stylonematophyceae</taxon>
        <taxon>Stylonematales</taxon>
        <taxon>Stylonemataceae</taxon>
        <taxon>Rhodosorus</taxon>
    </lineage>
</organism>
<dbReference type="GO" id="GO:0042144">
    <property type="term" value="P:vacuole fusion, non-autophagic"/>
    <property type="evidence" value="ECO:0007669"/>
    <property type="project" value="TreeGrafter"/>
</dbReference>
<dbReference type="GO" id="GO:0003779">
    <property type="term" value="F:actin binding"/>
    <property type="evidence" value="ECO:0007669"/>
    <property type="project" value="TreeGrafter"/>
</dbReference>
<reference evidence="5 6" key="1">
    <citation type="journal article" date="2023" name="Nat. Commun.">
        <title>Origin of minicircular mitochondrial genomes in red algae.</title>
        <authorList>
            <person name="Lee Y."/>
            <person name="Cho C.H."/>
            <person name="Lee Y.M."/>
            <person name="Park S.I."/>
            <person name="Yang J.H."/>
            <person name="West J.A."/>
            <person name="Bhattacharya D."/>
            <person name="Yoon H.S."/>
        </authorList>
    </citation>
    <scope>NUCLEOTIDE SEQUENCE [LARGE SCALE GENOMIC DNA]</scope>
    <source>
        <strain evidence="5 6">CCMP1338</strain>
        <tissue evidence="5">Whole cell</tissue>
    </source>
</reference>
<evidence type="ECO:0008006" key="7">
    <source>
        <dbReference type="Google" id="ProtNLM"/>
    </source>
</evidence>
<dbReference type="GO" id="GO:0005765">
    <property type="term" value="C:lysosomal membrane"/>
    <property type="evidence" value="ECO:0007669"/>
    <property type="project" value="TreeGrafter"/>
</dbReference>
<evidence type="ECO:0000259" key="3">
    <source>
        <dbReference type="Pfam" id="PF04840"/>
    </source>
</evidence>
<dbReference type="PIRSF" id="PIRSF007949">
    <property type="entry name" value="VPS16"/>
    <property type="match status" value="1"/>
</dbReference>
<dbReference type="GO" id="GO:0030897">
    <property type="term" value="C:HOPS complex"/>
    <property type="evidence" value="ECO:0007669"/>
    <property type="project" value="TreeGrafter"/>
</dbReference>
<evidence type="ECO:0000256" key="2">
    <source>
        <dbReference type="PIRNR" id="PIRNR007949"/>
    </source>
</evidence>
<keyword evidence="6" id="KW-1185">Reference proteome</keyword>
<accession>A0AAV8UZ22</accession>
<dbReference type="SUPFAM" id="SSF101898">
    <property type="entry name" value="NHL repeat"/>
    <property type="match status" value="1"/>
</dbReference>
<evidence type="ECO:0000313" key="5">
    <source>
        <dbReference type="EMBL" id="KAJ8906398.1"/>
    </source>
</evidence>
<dbReference type="GO" id="GO:0006886">
    <property type="term" value="P:intracellular protein transport"/>
    <property type="evidence" value="ECO:0007669"/>
    <property type="project" value="InterPro"/>
</dbReference>
<protein>
    <recommendedName>
        <fullName evidence="7">Vacuolar protein sorting-associated protein 16 homolog</fullName>
    </recommendedName>
</protein>
<sequence>MDEEDNEEEWIRWCQVEDRNYRKLSLCKHAEWPRKVIDEWKGCILGVARCAGPIALCGGFGWSIGLGIEICTPSGRLLSAEGSMQLGTGVNRVLTLGWDERDALLVVQSNGRVTKFNIEGHILDTASLEAQEEIFDAAITRKGQIVLRGVKGNLWSVSYRNGKLNSRPLSVAESFLPPRRVYQASSTIAAADLDENQLEIFLSCAGSCFVVLSPGWLKPRVLDLSESISHISLSPNGELLTGALANGTILVITKSGPRIVLQWKAPFDLSASRSRQEPDQLSWCGNDAVSAVYGTTLVVFGPKGEHATWTVSSSTRLATESDGLRLLSIGSVDFVELVSKDTERVFAVGSTHGSALLFNSVEVDASDQPPDSRFLKAMQRHSAIELLMEDNTIVNSAETCLAAARHEWTIRKQQGLLRSASYGFAYADAFQEEAGYTQEPSEGSTALRDSNLFPRTATTLRVLNSVRSGTPTVLITAAEFIELGAAALVDRVSAFGDDNLAFRIASFCEINPEEVITRWAKRLIEKDRDGETAVASKCIEQFEKIAARFPHFTPPYVDASHVAMRKGRLSLAKLLISKEQDPARRVPILMELDLGPAALADAVASNDLELVWDVLENLRQNQTIRSISRTIKERMDPVGCSQAVASLSTLLRRSGDHSARLILYEETGHYSEAVMAELERRLSDDSVGRRASSLRNLASSIRNKPGYKQQCEFEAGVIVDLANVALVGADLERKLSFPSGTIQDFSSSDLLRVAAIVSQSSATRTGVLKWLKRELQIEDQRFIFICVDALAGEDDFAGIRDLLKITGNNPATGYMPFVRACLSRKNFEEAAAYARMVKNPHDRARALAQCGLGKEAIELATKTRNSQFLDEIQTILISAQKKLSSR</sequence>
<dbReference type="InterPro" id="IPR006925">
    <property type="entry name" value="Vps16_C"/>
</dbReference>
<dbReference type="PANTHER" id="PTHR12811">
    <property type="entry name" value="VACUOLAR PROTEIN SORTING VPS16"/>
    <property type="match status" value="1"/>
</dbReference>
<dbReference type="Pfam" id="PF04840">
    <property type="entry name" value="Vps16_C"/>
    <property type="match status" value="1"/>
</dbReference>
<comment type="caution">
    <text evidence="5">The sequence shown here is derived from an EMBL/GenBank/DDBJ whole genome shotgun (WGS) entry which is preliminary data.</text>
</comment>
<dbReference type="Pfam" id="PF04841">
    <property type="entry name" value="Vps16_N"/>
    <property type="match status" value="1"/>
</dbReference>
<proteinExistence type="inferred from homology"/>
<evidence type="ECO:0000259" key="4">
    <source>
        <dbReference type="Pfam" id="PF04841"/>
    </source>
</evidence>
<dbReference type="InterPro" id="IPR006926">
    <property type="entry name" value="Vps16_N"/>
</dbReference>
<gene>
    <name evidence="5" type="ORF">NDN08_002891</name>
</gene>